<organism evidence="1 2">
    <name type="scientific">Echinicola jeungdonensis</name>
    <dbReference type="NCBI Taxonomy" id="709343"/>
    <lineage>
        <taxon>Bacteria</taxon>
        <taxon>Pseudomonadati</taxon>
        <taxon>Bacteroidota</taxon>
        <taxon>Cytophagia</taxon>
        <taxon>Cytophagales</taxon>
        <taxon>Cyclobacteriaceae</taxon>
        <taxon>Echinicola</taxon>
    </lineage>
</organism>
<dbReference type="Proteomes" id="UP001589654">
    <property type="component" value="Unassembled WGS sequence"/>
</dbReference>
<keyword evidence="2" id="KW-1185">Reference proteome</keyword>
<name>A0ABV5J9E4_9BACT</name>
<dbReference type="InterPro" id="IPR029058">
    <property type="entry name" value="AB_hydrolase_fold"/>
</dbReference>
<dbReference type="RefSeq" id="WP_290248999.1">
    <property type="nucleotide sequence ID" value="NZ_JAUFQT010000002.1"/>
</dbReference>
<proteinExistence type="predicted"/>
<accession>A0ABV5J9E4</accession>
<reference evidence="1 2" key="1">
    <citation type="submission" date="2024-09" db="EMBL/GenBank/DDBJ databases">
        <authorList>
            <person name="Sun Q."/>
            <person name="Mori K."/>
        </authorList>
    </citation>
    <scope>NUCLEOTIDE SEQUENCE [LARGE SCALE GENOMIC DNA]</scope>
    <source>
        <strain evidence="1 2">CECT 7682</strain>
    </source>
</reference>
<protein>
    <submittedName>
        <fullName evidence="1">Uncharacterized protein</fullName>
    </submittedName>
</protein>
<gene>
    <name evidence="1" type="ORF">ACFFUR_16745</name>
</gene>
<dbReference type="EMBL" id="JBHMEW010000068">
    <property type="protein sequence ID" value="MFB9213467.1"/>
    <property type="molecule type" value="Genomic_DNA"/>
</dbReference>
<evidence type="ECO:0000313" key="1">
    <source>
        <dbReference type="EMBL" id="MFB9213467.1"/>
    </source>
</evidence>
<dbReference type="Gene3D" id="3.40.50.1820">
    <property type="entry name" value="alpha/beta hydrolase"/>
    <property type="match status" value="1"/>
</dbReference>
<comment type="caution">
    <text evidence="1">The sequence shown here is derived from an EMBL/GenBank/DDBJ whole genome shotgun (WGS) entry which is preliminary data.</text>
</comment>
<sequence length="117" mass="12829">MLILMLSGYALFNPTRAQERKFLYSQLIDAINWTIASNKDKDNQYFGKVDNLNIAVFSRSCGGLQSLEIAPDPRVTTVVVCNSGILAKPCDGMPGMLSLSKDQLKKLDSPTLYLLGG</sequence>
<evidence type="ECO:0000313" key="2">
    <source>
        <dbReference type="Proteomes" id="UP001589654"/>
    </source>
</evidence>